<feature type="transmembrane region" description="Helical" evidence="1">
    <location>
        <begin position="109"/>
        <end position="127"/>
    </location>
</feature>
<name>A0A2W5TTL5_CERSP</name>
<keyword evidence="1" id="KW-0812">Transmembrane</keyword>
<gene>
    <name evidence="2" type="ORF">DI533_01070</name>
</gene>
<proteinExistence type="predicted"/>
<feature type="transmembrane region" description="Helical" evidence="1">
    <location>
        <begin position="133"/>
        <end position="153"/>
    </location>
</feature>
<evidence type="ECO:0000313" key="3">
    <source>
        <dbReference type="Proteomes" id="UP000248975"/>
    </source>
</evidence>
<organism evidence="2 3">
    <name type="scientific">Cereibacter sphaeroides</name>
    <name type="common">Rhodobacter sphaeroides</name>
    <dbReference type="NCBI Taxonomy" id="1063"/>
    <lineage>
        <taxon>Bacteria</taxon>
        <taxon>Pseudomonadati</taxon>
        <taxon>Pseudomonadota</taxon>
        <taxon>Alphaproteobacteria</taxon>
        <taxon>Rhodobacterales</taxon>
        <taxon>Paracoccaceae</taxon>
        <taxon>Cereibacter</taxon>
    </lineage>
</organism>
<evidence type="ECO:0000313" key="2">
    <source>
        <dbReference type="EMBL" id="PZQ99317.1"/>
    </source>
</evidence>
<reference evidence="2 3" key="1">
    <citation type="submission" date="2017-08" db="EMBL/GenBank/DDBJ databases">
        <title>Infants hospitalized years apart are colonized by the same room-sourced microbial strains.</title>
        <authorList>
            <person name="Brooks B."/>
            <person name="Olm M.R."/>
            <person name="Firek B.A."/>
            <person name="Baker R."/>
            <person name="Thomas B.C."/>
            <person name="Morowitz M.J."/>
            <person name="Banfield J.F."/>
        </authorList>
    </citation>
    <scope>NUCLEOTIDE SEQUENCE [LARGE SCALE GENOMIC DNA]</scope>
    <source>
        <strain evidence="2">S2_003_000_R2_11</strain>
    </source>
</reference>
<keyword evidence="1" id="KW-1133">Transmembrane helix</keyword>
<keyword evidence="1" id="KW-0472">Membrane</keyword>
<evidence type="ECO:0000256" key="1">
    <source>
        <dbReference type="SAM" id="Phobius"/>
    </source>
</evidence>
<dbReference type="InterPro" id="IPR021125">
    <property type="entry name" value="DUF2127"/>
</dbReference>
<dbReference type="EMBL" id="QFQS01000001">
    <property type="protein sequence ID" value="PZQ99317.1"/>
    <property type="molecule type" value="Genomic_DNA"/>
</dbReference>
<protein>
    <submittedName>
        <fullName evidence="2">DUF2127 domain-containing protein</fullName>
    </submittedName>
</protein>
<dbReference type="Proteomes" id="UP000248975">
    <property type="component" value="Unassembled WGS sequence"/>
</dbReference>
<dbReference type="Pfam" id="PF09900">
    <property type="entry name" value="DUF2127"/>
    <property type="match status" value="1"/>
</dbReference>
<sequence length="173" mass="19070">MTTRPSGSLISFWLHRLFEASLVVKGGLAGSEALAGLGLLVTSNRFILSLAAWLDRNEIAQDPGLTVGYWMERAAQAFPSETQHFYGLYLLAHGGLKLVMVLLLARQVLWAYPAAVAVLFCFVLYQLEHWTHTHSLALLILSALDTIMIVLVIREYRVLRAQAVPAHRGATSG</sequence>
<dbReference type="AlphaFoldDB" id="A0A2W5TTL5"/>
<comment type="caution">
    <text evidence="2">The sequence shown here is derived from an EMBL/GenBank/DDBJ whole genome shotgun (WGS) entry which is preliminary data.</text>
</comment>
<accession>A0A2W5TTL5</accession>